<accession>A0A2S7T0K7</accession>
<protein>
    <submittedName>
        <fullName evidence="1">Uncharacterized protein</fullName>
    </submittedName>
</protein>
<evidence type="ECO:0000313" key="2">
    <source>
        <dbReference type="Proteomes" id="UP000239872"/>
    </source>
</evidence>
<dbReference type="Proteomes" id="UP000239872">
    <property type="component" value="Unassembled WGS sequence"/>
</dbReference>
<reference evidence="1 2" key="1">
    <citation type="submission" date="2018-01" db="EMBL/GenBank/DDBJ databases">
        <title>A novel member of the phylum Bacteroidetes isolated from glacier ice.</title>
        <authorList>
            <person name="Liu Q."/>
            <person name="Xin Y.-H."/>
        </authorList>
    </citation>
    <scope>NUCLEOTIDE SEQUENCE [LARGE SCALE GENOMIC DNA]</scope>
    <source>
        <strain evidence="1 2">RB1R16</strain>
    </source>
</reference>
<dbReference type="AlphaFoldDB" id="A0A2S7T0K7"/>
<dbReference type="EMBL" id="PPSL01000001">
    <property type="protein sequence ID" value="PQJ12421.1"/>
    <property type="molecule type" value="Genomic_DNA"/>
</dbReference>
<name>A0A2S7T0K7_9BACT</name>
<comment type="caution">
    <text evidence="1">The sequence shown here is derived from an EMBL/GenBank/DDBJ whole genome shotgun (WGS) entry which is preliminary data.</text>
</comment>
<sequence length="69" mass="7901">MLIVLSFTAMGYKPIMGGNMDRTTRKKKKKAEMVIVTVIDTVTGEIISTKEITDSEYRARYKSEWVDPK</sequence>
<evidence type="ECO:0000313" key="1">
    <source>
        <dbReference type="EMBL" id="PQJ12421.1"/>
    </source>
</evidence>
<organism evidence="1 2">
    <name type="scientific">Flavipsychrobacter stenotrophus</name>
    <dbReference type="NCBI Taxonomy" id="2077091"/>
    <lineage>
        <taxon>Bacteria</taxon>
        <taxon>Pseudomonadati</taxon>
        <taxon>Bacteroidota</taxon>
        <taxon>Chitinophagia</taxon>
        <taxon>Chitinophagales</taxon>
        <taxon>Chitinophagaceae</taxon>
        <taxon>Flavipsychrobacter</taxon>
    </lineage>
</organism>
<keyword evidence="2" id="KW-1185">Reference proteome</keyword>
<gene>
    <name evidence="1" type="ORF">CJD36_001330</name>
</gene>
<proteinExistence type="predicted"/>